<dbReference type="RefSeq" id="WP_230067404.1">
    <property type="nucleotide sequence ID" value="NZ_BAABLL010000004.1"/>
</dbReference>
<accession>A0ABV8R013</accession>
<evidence type="ECO:0000313" key="4">
    <source>
        <dbReference type="Proteomes" id="UP001595773"/>
    </source>
</evidence>
<protein>
    <submittedName>
        <fullName evidence="3">Universal stress protein</fullName>
    </submittedName>
</protein>
<dbReference type="Gene3D" id="3.40.50.620">
    <property type="entry name" value="HUPs"/>
    <property type="match status" value="1"/>
</dbReference>
<proteinExistence type="inferred from homology"/>
<comment type="similarity">
    <text evidence="1">Belongs to the universal stress protein A family.</text>
</comment>
<evidence type="ECO:0000313" key="3">
    <source>
        <dbReference type="EMBL" id="MFC4265809.1"/>
    </source>
</evidence>
<dbReference type="EMBL" id="JBHSCQ010000010">
    <property type="protein sequence ID" value="MFC4265809.1"/>
    <property type="molecule type" value="Genomic_DNA"/>
</dbReference>
<gene>
    <name evidence="3" type="ORF">ACFOW9_09375</name>
</gene>
<comment type="caution">
    <text evidence="3">The sequence shown here is derived from an EMBL/GenBank/DDBJ whole genome shotgun (WGS) entry which is preliminary data.</text>
</comment>
<keyword evidence="4" id="KW-1185">Reference proteome</keyword>
<sequence>MTEQKSSAAVHIVVGVDGSPESILALQWAQTLAPTLGASIMAVSAWRMETAMGPYEIPDWDPEPIAREILTDSLAKAFGDDVPEGLISRTFRGQASQVLIEASEKAKMLIVGSRGHGGFAGLLLGSVSSSCAEHAVCPVLVVHAEKSKRP</sequence>
<organism evidence="3 4">
    <name type="scientific">Arthrobacter cryoconiti</name>
    <dbReference type="NCBI Taxonomy" id="748907"/>
    <lineage>
        <taxon>Bacteria</taxon>
        <taxon>Bacillati</taxon>
        <taxon>Actinomycetota</taxon>
        <taxon>Actinomycetes</taxon>
        <taxon>Micrococcales</taxon>
        <taxon>Micrococcaceae</taxon>
        <taxon>Arthrobacter</taxon>
    </lineage>
</organism>
<dbReference type="SUPFAM" id="SSF52402">
    <property type="entry name" value="Adenine nucleotide alpha hydrolases-like"/>
    <property type="match status" value="1"/>
</dbReference>
<dbReference type="Pfam" id="PF00582">
    <property type="entry name" value="Usp"/>
    <property type="match status" value="1"/>
</dbReference>
<reference evidence="4" key="1">
    <citation type="journal article" date="2019" name="Int. J. Syst. Evol. Microbiol.">
        <title>The Global Catalogue of Microorganisms (GCM) 10K type strain sequencing project: providing services to taxonomists for standard genome sequencing and annotation.</title>
        <authorList>
            <consortium name="The Broad Institute Genomics Platform"/>
            <consortium name="The Broad Institute Genome Sequencing Center for Infectious Disease"/>
            <person name="Wu L."/>
            <person name="Ma J."/>
        </authorList>
    </citation>
    <scope>NUCLEOTIDE SEQUENCE [LARGE SCALE GENOMIC DNA]</scope>
    <source>
        <strain evidence="4">CGMCC 1.10698</strain>
    </source>
</reference>
<name>A0ABV8R013_9MICC</name>
<dbReference type="InterPro" id="IPR006016">
    <property type="entry name" value="UspA"/>
</dbReference>
<dbReference type="PANTHER" id="PTHR46553">
    <property type="entry name" value="ADENINE NUCLEOTIDE ALPHA HYDROLASES-LIKE SUPERFAMILY PROTEIN"/>
    <property type="match status" value="1"/>
</dbReference>
<dbReference type="PRINTS" id="PR01438">
    <property type="entry name" value="UNVRSLSTRESS"/>
</dbReference>
<feature type="domain" description="UspA" evidence="2">
    <location>
        <begin position="11"/>
        <end position="143"/>
    </location>
</feature>
<dbReference type="InterPro" id="IPR006015">
    <property type="entry name" value="Universal_stress_UspA"/>
</dbReference>
<dbReference type="Proteomes" id="UP001595773">
    <property type="component" value="Unassembled WGS sequence"/>
</dbReference>
<dbReference type="PANTHER" id="PTHR46553:SF3">
    <property type="entry name" value="ADENINE NUCLEOTIDE ALPHA HYDROLASES-LIKE SUPERFAMILY PROTEIN"/>
    <property type="match status" value="1"/>
</dbReference>
<evidence type="ECO:0000259" key="2">
    <source>
        <dbReference type="Pfam" id="PF00582"/>
    </source>
</evidence>
<evidence type="ECO:0000256" key="1">
    <source>
        <dbReference type="ARBA" id="ARBA00008791"/>
    </source>
</evidence>
<dbReference type="InterPro" id="IPR014729">
    <property type="entry name" value="Rossmann-like_a/b/a_fold"/>
</dbReference>